<evidence type="ECO:0000259" key="8">
    <source>
        <dbReference type="PROSITE" id="PS50011"/>
    </source>
</evidence>
<keyword evidence="7" id="KW-1133">Transmembrane helix</keyword>
<dbReference type="PROSITE" id="PS00108">
    <property type="entry name" value="PROTEIN_KINASE_ST"/>
    <property type="match status" value="1"/>
</dbReference>
<sequence length="698" mass="80136">MMDDLSKNLDLLRQKRNKYIREHRWNQALETIEEMIRLLPTPSFYTRKGMIEIKLGRYAEGIDSLKQALHIEPSYIKARQILMKLSARMAKAGDDPLDNMMSNSQAMLIYSESVNSDTDSLETLDKTFTNPDGTLLLVPDSDELGQAISPPSDITNMSALPQQFGEYKDLRLIGSGSMGIVYRAYHPRLNKYFAIKVIHPENNVDHQALQKEAQMLSRLHHPNIVNIKEVGTSEGSHYIVMDYVKGETLSEYIQKGKYSYKDALQIIRFIALAIDYAHQSQIIHRDLKPSNIIIEQDTCLPIVMDFGLAANIHSLSKIQRSISGTPRYMAPEQAMGQTYKISPATDVYAIGAILYEMLTKTPVVTNNMPKKTLQEIVAHEAKRPTKIAKDLSPEIEAICMKCLYKDLRYRYFNARELADDITRYFDGEAVIAPRLTIYNRGIRRIRRSKKLFTILFLFVLGFCSMLASALLGYNSTAATLRKDLQTLHKSNYSKEDLLVKFPLGNSKKLPLVLQQQLEISIHNYLATIDLLKRLDSISPRKKNIKEIRQLNKQLLELAQFSPKKSFTYLYDQPANSFFKDDYDILLQHQKKDSEKDKRFVNDIMEQLRTSSNGYEKHLRDLIYARSSFVTAAMIGYANSSLPLQQRLALDYLITVDMKYGKQNIKEILLENLRNIEATPENKTKITQLVDALYKLRNK</sequence>
<dbReference type="PROSITE" id="PS50011">
    <property type="entry name" value="PROTEIN_KINASE_DOM"/>
    <property type="match status" value="1"/>
</dbReference>
<protein>
    <submittedName>
        <fullName evidence="9">Protein kinase</fullName>
    </submittedName>
</protein>
<keyword evidence="7" id="KW-0812">Transmembrane</keyword>
<dbReference type="AlphaFoldDB" id="A0A5S9IIL5"/>
<dbReference type="OrthoDB" id="9788659at2"/>
<dbReference type="KEGG" id="uam:UABAM_00826"/>
<dbReference type="GO" id="GO:0004674">
    <property type="term" value="F:protein serine/threonine kinase activity"/>
    <property type="evidence" value="ECO:0007669"/>
    <property type="project" value="TreeGrafter"/>
</dbReference>
<dbReference type="GO" id="GO:0005524">
    <property type="term" value="F:ATP binding"/>
    <property type="evidence" value="ECO:0007669"/>
    <property type="project" value="UniProtKB-UniRule"/>
</dbReference>
<keyword evidence="7" id="KW-0472">Membrane</keyword>
<keyword evidence="5" id="KW-0802">TPR repeat</keyword>
<feature type="binding site" evidence="6">
    <location>
        <position position="196"/>
    </location>
    <ligand>
        <name>ATP</name>
        <dbReference type="ChEBI" id="CHEBI:30616"/>
    </ligand>
</feature>
<dbReference type="SMART" id="SM00028">
    <property type="entry name" value="TPR"/>
    <property type="match status" value="1"/>
</dbReference>
<dbReference type="SUPFAM" id="SSF48452">
    <property type="entry name" value="TPR-like"/>
    <property type="match status" value="1"/>
</dbReference>
<evidence type="ECO:0000256" key="1">
    <source>
        <dbReference type="ARBA" id="ARBA00022679"/>
    </source>
</evidence>
<keyword evidence="1" id="KW-0808">Transferase</keyword>
<dbReference type="Gene3D" id="3.30.200.20">
    <property type="entry name" value="Phosphorylase Kinase, domain 1"/>
    <property type="match status" value="1"/>
</dbReference>
<dbReference type="PROSITE" id="PS50005">
    <property type="entry name" value="TPR"/>
    <property type="match status" value="1"/>
</dbReference>
<evidence type="ECO:0000256" key="7">
    <source>
        <dbReference type="SAM" id="Phobius"/>
    </source>
</evidence>
<dbReference type="EMBL" id="AP019860">
    <property type="protein sequence ID" value="BBM82483.1"/>
    <property type="molecule type" value="Genomic_DNA"/>
</dbReference>
<evidence type="ECO:0000256" key="5">
    <source>
        <dbReference type="PROSITE-ProRule" id="PRU00339"/>
    </source>
</evidence>
<dbReference type="PROSITE" id="PS00107">
    <property type="entry name" value="PROTEIN_KINASE_ATP"/>
    <property type="match status" value="1"/>
</dbReference>
<evidence type="ECO:0000256" key="4">
    <source>
        <dbReference type="ARBA" id="ARBA00022840"/>
    </source>
</evidence>
<dbReference type="Gene3D" id="1.10.510.10">
    <property type="entry name" value="Transferase(Phosphotransferase) domain 1"/>
    <property type="match status" value="1"/>
</dbReference>
<feature type="repeat" description="TPR" evidence="5">
    <location>
        <begin position="42"/>
        <end position="75"/>
    </location>
</feature>
<dbReference type="SUPFAM" id="SSF56112">
    <property type="entry name" value="Protein kinase-like (PK-like)"/>
    <property type="match status" value="1"/>
</dbReference>
<keyword evidence="4 6" id="KW-0067">ATP-binding</keyword>
<feature type="domain" description="Protein kinase" evidence="8">
    <location>
        <begin position="167"/>
        <end position="425"/>
    </location>
</feature>
<evidence type="ECO:0000256" key="3">
    <source>
        <dbReference type="ARBA" id="ARBA00022777"/>
    </source>
</evidence>
<gene>
    <name evidence="9" type="ORF">UABAM_00826</name>
</gene>
<evidence type="ECO:0000256" key="6">
    <source>
        <dbReference type="PROSITE-ProRule" id="PRU10141"/>
    </source>
</evidence>
<keyword evidence="2 6" id="KW-0547">Nucleotide-binding</keyword>
<evidence type="ECO:0000313" key="9">
    <source>
        <dbReference type="EMBL" id="BBM82483.1"/>
    </source>
</evidence>
<keyword evidence="10" id="KW-1185">Reference proteome</keyword>
<dbReference type="CDD" id="cd14014">
    <property type="entry name" value="STKc_PknB_like"/>
    <property type="match status" value="1"/>
</dbReference>
<dbReference type="Proteomes" id="UP000326354">
    <property type="component" value="Chromosome"/>
</dbReference>
<evidence type="ECO:0000256" key="2">
    <source>
        <dbReference type="ARBA" id="ARBA00022741"/>
    </source>
</evidence>
<dbReference type="PANTHER" id="PTHR43289">
    <property type="entry name" value="MITOGEN-ACTIVATED PROTEIN KINASE KINASE KINASE 20-RELATED"/>
    <property type="match status" value="1"/>
</dbReference>
<proteinExistence type="predicted"/>
<dbReference type="InterPro" id="IPR017441">
    <property type="entry name" value="Protein_kinase_ATP_BS"/>
</dbReference>
<reference evidence="9 10" key="1">
    <citation type="submission" date="2019-08" db="EMBL/GenBank/DDBJ databases">
        <title>Complete genome sequence of Candidatus Uab amorphum.</title>
        <authorList>
            <person name="Shiratori T."/>
            <person name="Suzuki S."/>
            <person name="Kakizawa Y."/>
            <person name="Ishida K."/>
        </authorList>
    </citation>
    <scope>NUCLEOTIDE SEQUENCE [LARGE SCALE GENOMIC DNA]</scope>
    <source>
        <strain evidence="9 10">SRT547</strain>
    </source>
</reference>
<organism evidence="9 10">
    <name type="scientific">Uabimicrobium amorphum</name>
    <dbReference type="NCBI Taxonomy" id="2596890"/>
    <lineage>
        <taxon>Bacteria</taxon>
        <taxon>Pseudomonadati</taxon>
        <taxon>Planctomycetota</taxon>
        <taxon>Candidatus Uabimicrobiia</taxon>
        <taxon>Candidatus Uabimicrobiales</taxon>
        <taxon>Candidatus Uabimicrobiaceae</taxon>
        <taxon>Candidatus Uabimicrobium</taxon>
    </lineage>
</organism>
<dbReference type="InterPro" id="IPR008271">
    <property type="entry name" value="Ser/Thr_kinase_AS"/>
</dbReference>
<dbReference type="PANTHER" id="PTHR43289:SF6">
    <property type="entry name" value="SERINE_THREONINE-PROTEIN KINASE NEKL-3"/>
    <property type="match status" value="1"/>
</dbReference>
<keyword evidence="3 9" id="KW-0418">Kinase</keyword>
<accession>A0A5S9IIL5</accession>
<dbReference type="Pfam" id="PF00069">
    <property type="entry name" value="Pkinase"/>
    <property type="match status" value="1"/>
</dbReference>
<dbReference type="SMART" id="SM00220">
    <property type="entry name" value="S_TKc"/>
    <property type="match status" value="1"/>
</dbReference>
<dbReference type="InterPro" id="IPR019734">
    <property type="entry name" value="TPR_rpt"/>
</dbReference>
<dbReference type="InterPro" id="IPR011009">
    <property type="entry name" value="Kinase-like_dom_sf"/>
</dbReference>
<dbReference type="Gene3D" id="1.25.40.10">
    <property type="entry name" value="Tetratricopeptide repeat domain"/>
    <property type="match status" value="1"/>
</dbReference>
<dbReference type="RefSeq" id="WP_151966723.1">
    <property type="nucleotide sequence ID" value="NZ_AP019860.1"/>
</dbReference>
<dbReference type="InterPro" id="IPR011990">
    <property type="entry name" value="TPR-like_helical_dom_sf"/>
</dbReference>
<feature type="transmembrane region" description="Helical" evidence="7">
    <location>
        <begin position="451"/>
        <end position="473"/>
    </location>
</feature>
<dbReference type="InterPro" id="IPR000719">
    <property type="entry name" value="Prot_kinase_dom"/>
</dbReference>
<evidence type="ECO:0000313" key="10">
    <source>
        <dbReference type="Proteomes" id="UP000326354"/>
    </source>
</evidence>
<name>A0A5S9IIL5_UABAM</name>